<dbReference type="InterPro" id="IPR002477">
    <property type="entry name" value="Peptidoglycan-bd-like"/>
</dbReference>
<dbReference type="SUPFAM" id="SSF47090">
    <property type="entry name" value="PGBD-like"/>
    <property type="match status" value="1"/>
</dbReference>
<evidence type="ECO:0000256" key="2">
    <source>
        <dbReference type="SAM" id="MobiDB-lite"/>
    </source>
</evidence>
<dbReference type="Gene3D" id="1.10.530.10">
    <property type="match status" value="1"/>
</dbReference>
<dbReference type="Pfam" id="PF01471">
    <property type="entry name" value="PG_binding_1"/>
    <property type="match status" value="1"/>
</dbReference>
<evidence type="ECO:0000313" key="4">
    <source>
        <dbReference type="EMBL" id="ODN70166.1"/>
    </source>
</evidence>
<dbReference type="AlphaFoldDB" id="A0A1E3H2X7"/>
<dbReference type="EC" id="3.2.1.-" evidence="4"/>
<accession>A0A1E3H2X7</accession>
<keyword evidence="5" id="KW-1185">Reference proteome</keyword>
<proteinExistence type="predicted"/>
<evidence type="ECO:0000313" key="5">
    <source>
        <dbReference type="Proteomes" id="UP000094622"/>
    </source>
</evidence>
<comment type="caution">
    <text evidence="4">The sequence shown here is derived from an EMBL/GenBank/DDBJ whole genome shotgun (WGS) entry which is preliminary data.</text>
</comment>
<keyword evidence="4" id="KW-0326">Glycosidase</keyword>
<dbReference type="SMART" id="SM00047">
    <property type="entry name" value="LYZ2"/>
    <property type="match status" value="1"/>
</dbReference>
<organism evidence="4 5">
    <name type="scientific">Methylobrevis pamukkalensis</name>
    <dbReference type="NCBI Taxonomy" id="1439726"/>
    <lineage>
        <taxon>Bacteria</taxon>
        <taxon>Pseudomonadati</taxon>
        <taxon>Pseudomonadota</taxon>
        <taxon>Alphaproteobacteria</taxon>
        <taxon>Hyphomicrobiales</taxon>
        <taxon>Pleomorphomonadaceae</taxon>
        <taxon>Methylobrevis</taxon>
    </lineage>
</organism>
<dbReference type="PANTHER" id="PTHR33308:SF9">
    <property type="entry name" value="PEPTIDOGLYCAN HYDROLASE FLGJ"/>
    <property type="match status" value="1"/>
</dbReference>
<evidence type="ECO:0000256" key="1">
    <source>
        <dbReference type="ARBA" id="ARBA00022801"/>
    </source>
</evidence>
<protein>
    <submittedName>
        <fullName evidence="4">Exo-glucosaminidase LytG</fullName>
        <ecNumber evidence="4">3.2.1.-</ecNumber>
    </submittedName>
</protein>
<keyword evidence="1 4" id="KW-0378">Hydrolase</keyword>
<gene>
    <name evidence="4" type="primary">lytG</name>
    <name evidence="4" type="ORF">A6302_02500</name>
</gene>
<dbReference type="Proteomes" id="UP000094622">
    <property type="component" value="Unassembled WGS sequence"/>
</dbReference>
<dbReference type="CDD" id="cd14845">
    <property type="entry name" value="L-Ala-D-Glu_peptidase_like"/>
    <property type="match status" value="1"/>
</dbReference>
<dbReference type="Gene3D" id="4.10.80.30">
    <property type="entry name" value="DNA polymerase, domain 6"/>
    <property type="match status" value="1"/>
</dbReference>
<feature type="domain" description="Mannosyl-glycoprotein endo-beta-N-acetylglucosamidase-like" evidence="3">
    <location>
        <begin position="158"/>
        <end position="315"/>
    </location>
</feature>
<dbReference type="InterPro" id="IPR036365">
    <property type="entry name" value="PGBD-like_sf"/>
</dbReference>
<dbReference type="InterPro" id="IPR002901">
    <property type="entry name" value="MGlyc_endo_b_GlcNAc-like_dom"/>
</dbReference>
<evidence type="ECO:0000259" key="3">
    <source>
        <dbReference type="SMART" id="SM00047"/>
    </source>
</evidence>
<feature type="region of interest" description="Disordered" evidence="2">
    <location>
        <begin position="121"/>
        <end position="152"/>
    </location>
</feature>
<name>A0A1E3H2X7_9HYPH</name>
<dbReference type="PANTHER" id="PTHR33308">
    <property type="entry name" value="PEPTIDOGLYCAN HYDROLASE FLGJ"/>
    <property type="match status" value="1"/>
</dbReference>
<dbReference type="EMBL" id="MCRJ01000059">
    <property type="protein sequence ID" value="ODN70166.1"/>
    <property type="molecule type" value="Genomic_DNA"/>
</dbReference>
<sequence length="625" mass="65261">MFESFRTPERQAELYAQGRSKPGKIVTKAKPWQSFHQYGCAADFVLHVDGKWSWETSGSLRRSWERLHEIGRANGLEPLSWELPHLQIAGLTLANLQSGLYPALGDDDWAENLAAAIAGWTGNGAPPPPEMSGRPALAGPVKDDPADEEAAQPTAPHLVPAAGPSLAEQPAVGLTLAVIRAAQRSNATWGVPVSVILAQFILESAGGKKMPPGSNNPFGIKARSDEPAVSATTIEVEGGAAQSVVAKFRKFASFDEAFDHHGRLLATSKYYVGAMAVKHDPVAFCHALTGIYATDPHYGDKLVAVIGKYALTQYDAGAIPRELAQNDEADAMAMRFGDKGENIRGLQNALKAAGYGVGGIDGIFGTLTRSAVLTFQADQGLPTTGIVDAATFDKLNGTPQRPLAHDRVLADEATLIKEGSRTVREASRTKLLGIISAVLGGAGLGNSALVNAVDTGEAAAPVAATVDLQAFLASVQRVLGDPVLAANPQELRSLAEAAAELARLDAAPQLPPDVARIVGEIARALPADVLARNPDIAQVVEALGRSVSVTASGPRTIVDLLPTIFAPDSPLHGIAEGLATVAASFVPGLGGSALAVAAGLFAHHFGKKISDARVAEHRAALNINR</sequence>
<reference evidence="4 5" key="1">
    <citation type="submission" date="2016-07" db="EMBL/GenBank/DDBJ databases">
        <title>Draft Genome Sequence of Methylobrevis pamukkalensis PK2.</title>
        <authorList>
            <person name="Vasilenko O.V."/>
            <person name="Doronina N.V."/>
            <person name="Shmareva M.N."/>
            <person name="Tarlachkov S.V."/>
            <person name="Mustakhimov I."/>
            <person name="Trotsenko Y.A."/>
        </authorList>
    </citation>
    <scope>NUCLEOTIDE SEQUENCE [LARGE SCALE GENOMIC DNA]</scope>
    <source>
        <strain evidence="4 5">PK2</strain>
    </source>
</reference>
<dbReference type="SUPFAM" id="SSF55166">
    <property type="entry name" value="Hedgehog/DD-peptidase"/>
    <property type="match status" value="1"/>
</dbReference>
<dbReference type="GO" id="GO:0016798">
    <property type="term" value="F:hydrolase activity, acting on glycosyl bonds"/>
    <property type="evidence" value="ECO:0007669"/>
    <property type="project" value="UniProtKB-KW"/>
</dbReference>
<dbReference type="InterPro" id="IPR036366">
    <property type="entry name" value="PGBDSf"/>
</dbReference>
<dbReference type="InterPro" id="IPR051056">
    <property type="entry name" value="Glycosyl_Hydrolase_73"/>
</dbReference>
<dbReference type="GO" id="GO:0004040">
    <property type="term" value="F:amidase activity"/>
    <property type="evidence" value="ECO:0007669"/>
    <property type="project" value="InterPro"/>
</dbReference>
<dbReference type="Gene3D" id="3.30.1380.10">
    <property type="match status" value="1"/>
</dbReference>
<dbReference type="Gene3D" id="1.10.101.10">
    <property type="entry name" value="PGBD-like superfamily/PGBD"/>
    <property type="match status" value="1"/>
</dbReference>
<dbReference type="Pfam" id="PF01832">
    <property type="entry name" value="Glucosaminidase"/>
    <property type="match status" value="1"/>
</dbReference>
<dbReference type="InterPro" id="IPR009045">
    <property type="entry name" value="Zn_M74/Hedgehog-like"/>
</dbReference>